<protein>
    <submittedName>
        <fullName evidence="1">Uncharacterized protein</fullName>
    </submittedName>
</protein>
<comment type="caution">
    <text evidence="1">The sequence shown here is derived from an EMBL/GenBank/DDBJ whole genome shotgun (WGS) entry which is preliminary data.</text>
</comment>
<evidence type="ECO:0000313" key="2">
    <source>
        <dbReference type="Proteomes" id="UP001060215"/>
    </source>
</evidence>
<proteinExistence type="predicted"/>
<organism evidence="1 2">
    <name type="scientific">Camellia lanceoleosa</name>
    <dbReference type="NCBI Taxonomy" id="1840588"/>
    <lineage>
        <taxon>Eukaryota</taxon>
        <taxon>Viridiplantae</taxon>
        <taxon>Streptophyta</taxon>
        <taxon>Embryophyta</taxon>
        <taxon>Tracheophyta</taxon>
        <taxon>Spermatophyta</taxon>
        <taxon>Magnoliopsida</taxon>
        <taxon>eudicotyledons</taxon>
        <taxon>Gunneridae</taxon>
        <taxon>Pentapetalae</taxon>
        <taxon>asterids</taxon>
        <taxon>Ericales</taxon>
        <taxon>Theaceae</taxon>
        <taxon>Camellia</taxon>
    </lineage>
</organism>
<sequence>MLEPQDCFNRNLQNLCVIGVAVREGHAGRKVTSLNGRVESATIPAAKKADLKAKVSMLQVFSYVCMKFA</sequence>
<evidence type="ECO:0000313" key="1">
    <source>
        <dbReference type="EMBL" id="KAI8031511.1"/>
    </source>
</evidence>
<reference evidence="1 2" key="1">
    <citation type="journal article" date="2022" name="Plant J.">
        <title>Chromosome-level genome of Camellia lanceoleosa provides a valuable resource for understanding genome evolution and self-incompatibility.</title>
        <authorList>
            <person name="Gong W."/>
            <person name="Xiao S."/>
            <person name="Wang L."/>
            <person name="Liao Z."/>
            <person name="Chang Y."/>
            <person name="Mo W."/>
            <person name="Hu G."/>
            <person name="Li W."/>
            <person name="Zhao G."/>
            <person name="Zhu H."/>
            <person name="Hu X."/>
            <person name="Ji K."/>
            <person name="Xiang X."/>
            <person name="Song Q."/>
            <person name="Yuan D."/>
            <person name="Jin S."/>
            <person name="Zhang L."/>
        </authorList>
    </citation>
    <scope>NUCLEOTIDE SEQUENCE [LARGE SCALE GENOMIC DNA]</scope>
    <source>
        <strain evidence="1">SQ_2022a</strain>
    </source>
</reference>
<dbReference type="Proteomes" id="UP001060215">
    <property type="component" value="Chromosome 1"/>
</dbReference>
<dbReference type="EMBL" id="CM045758">
    <property type="protein sequence ID" value="KAI8031511.1"/>
    <property type="molecule type" value="Genomic_DNA"/>
</dbReference>
<name>A0ACC0J4S5_9ERIC</name>
<gene>
    <name evidence="1" type="ORF">LOK49_LG01G02369</name>
</gene>
<accession>A0ACC0J4S5</accession>
<keyword evidence="2" id="KW-1185">Reference proteome</keyword>